<protein>
    <submittedName>
        <fullName evidence="2">Uncharacterized membrane protein HdeD (DUF308 family)</fullName>
    </submittedName>
</protein>
<evidence type="ECO:0000256" key="1">
    <source>
        <dbReference type="SAM" id="Phobius"/>
    </source>
</evidence>
<evidence type="ECO:0000313" key="3">
    <source>
        <dbReference type="Proteomes" id="UP000531216"/>
    </source>
</evidence>
<feature type="transmembrane region" description="Helical" evidence="1">
    <location>
        <begin position="54"/>
        <end position="72"/>
    </location>
</feature>
<organism evidence="2 3">
    <name type="scientific">Aureimonas phyllosphaerae</name>
    <dbReference type="NCBI Taxonomy" id="1166078"/>
    <lineage>
        <taxon>Bacteria</taxon>
        <taxon>Pseudomonadati</taxon>
        <taxon>Pseudomonadota</taxon>
        <taxon>Alphaproteobacteria</taxon>
        <taxon>Hyphomicrobiales</taxon>
        <taxon>Aurantimonadaceae</taxon>
        <taxon>Aureimonas</taxon>
    </lineage>
</organism>
<dbReference type="InterPro" id="IPR005325">
    <property type="entry name" value="DUF308_memb"/>
</dbReference>
<dbReference type="PANTHER" id="PTHR34989:SF1">
    <property type="entry name" value="PROTEIN HDED"/>
    <property type="match status" value="1"/>
</dbReference>
<reference evidence="2 3" key="1">
    <citation type="submission" date="2020-08" db="EMBL/GenBank/DDBJ databases">
        <title>Genomic Encyclopedia of Type Strains, Phase IV (KMG-IV): sequencing the most valuable type-strain genomes for metagenomic binning, comparative biology and taxonomic classification.</title>
        <authorList>
            <person name="Goeker M."/>
        </authorList>
    </citation>
    <scope>NUCLEOTIDE SEQUENCE [LARGE SCALE GENOMIC DNA]</scope>
    <source>
        <strain evidence="2 3">DSM 25024</strain>
    </source>
</reference>
<dbReference type="Pfam" id="PF03729">
    <property type="entry name" value="DUF308"/>
    <property type="match status" value="1"/>
</dbReference>
<dbReference type="PANTHER" id="PTHR34989">
    <property type="entry name" value="PROTEIN HDED"/>
    <property type="match status" value="1"/>
</dbReference>
<keyword evidence="1" id="KW-1133">Transmembrane helix</keyword>
<keyword evidence="3" id="KW-1185">Reference proteome</keyword>
<dbReference type="InterPro" id="IPR052712">
    <property type="entry name" value="Acid_resist_chaperone_HdeD"/>
</dbReference>
<name>A0A7W6BZR4_9HYPH</name>
<gene>
    <name evidence="2" type="ORF">GGR05_002870</name>
</gene>
<proteinExistence type="predicted"/>
<feature type="transmembrane region" description="Helical" evidence="1">
    <location>
        <begin position="27"/>
        <end position="48"/>
    </location>
</feature>
<dbReference type="RefSeq" id="WP_090962063.1">
    <property type="nucleotide sequence ID" value="NZ_FOOA01000005.1"/>
</dbReference>
<feature type="transmembrane region" description="Helical" evidence="1">
    <location>
        <begin position="163"/>
        <end position="187"/>
    </location>
</feature>
<accession>A0A7W6BZR4</accession>
<comment type="caution">
    <text evidence="2">The sequence shown here is derived from an EMBL/GenBank/DDBJ whole genome shotgun (WGS) entry which is preliminary data.</text>
</comment>
<feature type="transmembrane region" description="Helical" evidence="1">
    <location>
        <begin position="106"/>
        <end position="126"/>
    </location>
</feature>
<dbReference type="AlphaFoldDB" id="A0A7W6BZR4"/>
<feature type="transmembrane region" description="Helical" evidence="1">
    <location>
        <begin position="84"/>
        <end position="100"/>
    </location>
</feature>
<dbReference type="OrthoDB" id="21979at2"/>
<dbReference type="GO" id="GO:0005886">
    <property type="term" value="C:plasma membrane"/>
    <property type="evidence" value="ECO:0007669"/>
    <property type="project" value="TreeGrafter"/>
</dbReference>
<keyword evidence="1" id="KW-0472">Membrane</keyword>
<sequence>MSRAGLTQSGDLERDVQRHLHSHWKGYTVQAVLMIAAGALAILVPFAATLASTLFFGWLLVILGIVGLVATVRAGREFGGRGTGLLIGVVTLLLGILILADPFAGAVALTTLLAVYFLLLGLATFAMANAFRVSGGQFWLLALAGIINIGLALFLVIGLPGTAIWAIGLFLGISLISSGTSLLFAALRAR</sequence>
<keyword evidence="1" id="KW-0812">Transmembrane</keyword>
<evidence type="ECO:0000313" key="2">
    <source>
        <dbReference type="EMBL" id="MBB3936716.1"/>
    </source>
</evidence>
<dbReference type="EMBL" id="JACIDO010000005">
    <property type="protein sequence ID" value="MBB3936716.1"/>
    <property type="molecule type" value="Genomic_DNA"/>
</dbReference>
<feature type="transmembrane region" description="Helical" evidence="1">
    <location>
        <begin position="138"/>
        <end position="157"/>
    </location>
</feature>
<dbReference type="Proteomes" id="UP000531216">
    <property type="component" value="Unassembled WGS sequence"/>
</dbReference>